<dbReference type="InterPro" id="IPR055372">
    <property type="entry name" value="CBM96"/>
</dbReference>
<dbReference type="Proteomes" id="UP001176883">
    <property type="component" value="Unassembled WGS sequence"/>
</dbReference>
<evidence type="ECO:0000259" key="4">
    <source>
        <dbReference type="Pfam" id="PF24517"/>
    </source>
</evidence>
<evidence type="ECO:0000256" key="3">
    <source>
        <dbReference type="ARBA" id="ARBA00022729"/>
    </source>
</evidence>
<protein>
    <recommendedName>
        <fullName evidence="4">Carbohydrate-binding module family 96 domain-containing protein</fullName>
    </recommendedName>
</protein>
<reference evidence="5" key="1">
    <citation type="submission" date="2023-07" db="EMBL/GenBank/DDBJ databases">
        <title>Two novel species in the genus Flavivirga.</title>
        <authorList>
            <person name="Kwon K."/>
        </authorList>
    </citation>
    <scope>NUCLEOTIDE SEQUENCE</scope>
    <source>
        <strain evidence="5">KCTC 52353</strain>
    </source>
</reference>
<keyword evidence="3" id="KW-0732">Signal</keyword>
<evidence type="ECO:0000256" key="1">
    <source>
        <dbReference type="ARBA" id="ARBA00004613"/>
    </source>
</evidence>
<sequence length="212" mass="23862">MNTETITGTIFVTSLSIISFGQSSIAHPSIGIYTEKANPNQSFYLHIVLKIKHTVSEASERSVLLKFSKSSVTWNSIPSIKPSFAYGSKDGSAYYIDVTDYISSQLSSSSSVFTFKLFTISTINSTITFTSNETSNWGNRSQLQYYSSKYLDTPLYNIHDTTSIGIYSRGNYYTRDVLKSRNEVNTIYQCRGDPNNILILPVFSYRKNCKNT</sequence>
<dbReference type="EMBL" id="JAUOEK010000017">
    <property type="protein sequence ID" value="MDO5968308.1"/>
    <property type="molecule type" value="Genomic_DNA"/>
</dbReference>
<organism evidence="5 6">
    <name type="scientific">Flavivirga aquimarina</name>
    <dbReference type="NCBI Taxonomy" id="2027862"/>
    <lineage>
        <taxon>Bacteria</taxon>
        <taxon>Pseudomonadati</taxon>
        <taxon>Bacteroidota</taxon>
        <taxon>Flavobacteriia</taxon>
        <taxon>Flavobacteriales</taxon>
        <taxon>Flavobacteriaceae</taxon>
        <taxon>Flavivirga</taxon>
    </lineage>
</organism>
<proteinExistence type="predicted"/>
<dbReference type="RefSeq" id="WP_303275989.1">
    <property type="nucleotide sequence ID" value="NZ_JAUOEK010000017.1"/>
</dbReference>
<feature type="domain" description="Carbohydrate-binding module family 96" evidence="4">
    <location>
        <begin position="67"/>
        <end position="143"/>
    </location>
</feature>
<evidence type="ECO:0000313" key="5">
    <source>
        <dbReference type="EMBL" id="MDO5968308.1"/>
    </source>
</evidence>
<accession>A0ABT8W5B6</accession>
<gene>
    <name evidence="5" type="ORF">Q4Q35_00675</name>
</gene>
<comment type="subcellular location">
    <subcellularLocation>
        <location evidence="1">Secreted</location>
    </subcellularLocation>
</comment>
<evidence type="ECO:0000313" key="6">
    <source>
        <dbReference type="Proteomes" id="UP001176883"/>
    </source>
</evidence>
<dbReference type="Pfam" id="PF24517">
    <property type="entry name" value="CBM96"/>
    <property type="match status" value="1"/>
</dbReference>
<evidence type="ECO:0000256" key="2">
    <source>
        <dbReference type="ARBA" id="ARBA00022525"/>
    </source>
</evidence>
<name>A0ABT8W5B6_9FLAO</name>
<keyword evidence="2" id="KW-0964">Secreted</keyword>
<keyword evidence="6" id="KW-1185">Reference proteome</keyword>
<comment type="caution">
    <text evidence="5">The sequence shown here is derived from an EMBL/GenBank/DDBJ whole genome shotgun (WGS) entry which is preliminary data.</text>
</comment>